<dbReference type="Proteomes" id="UP001176883">
    <property type="component" value="Unassembled WGS sequence"/>
</dbReference>
<evidence type="ECO:0000313" key="2">
    <source>
        <dbReference type="Proteomes" id="UP001176883"/>
    </source>
</evidence>
<dbReference type="EMBL" id="JAUOEK010000120">
    <property type="protein sequence ID" value="MDO5970496.1"/>
    <property type="molecule type" value="Genomic_DNA"/>
</dbReference>
<protein>
    <submittedName>
        <fullName evidence="1">Uncharacterized protein</fullName>
    </submittedName>
</protein>
<gene>
    <name evidence="1" type="ORF">Q4Q35_11830</name>
</gene>
<evidence type="ECO:0000313" key="1">
    <source>
        <dbReference type="EMBL" id="MDO5970496.1"/>
    </source>
</evidence>
<organism evidence="1 2">
    <name type="scientific">Flavivirga aquimarina</name>
    <dbReference type="NCBI Taxonomy" id="2027862"/>
    <lineage>
        <taxon>Bacteria</taxon>
        <taxon>Pseudomonadati</taxon>
        <taxon>Bacteroidota</taxon>
        <taxon>Flavobacteriia</taxon>
        <taxon>Flavobacteriales</taxon>
        <taxon>Flavobacteriaceae</taxon>
        <taxon>Flavivirga</taxon>
    </lineage>
</organism>
<name>A0ABT8WBT5_9FLAO</name>
<keyword evidence="2" id="KW-1185">Reference proteome</keyword>
<accession>A0ABT8WBT5</accession>
<dbReference type="RefSeq" id="WP_303278184.1">
    <property type="nucleotide sequence ID" value="NZ_JAUOEK010000120.1"/>
</dbReference>
<sequence length="124" mass="14638">MIWKIETIKDSDEPVDKGIFDNIFAMLQSLKPDRRVSQQKIGDIQNLINQGKRHRQTGCYRDCRDKLRKAYAILEKMKCERFSTLNEFQTYSENRKSWSQNHLDASLVKILNSIKSKHKIKNHG</sequence>
<reference evidence="1" key="1">
    <citation type="submission" date="2023-07" db="EMBL/GenBank/DDBJ databases">
        <title>Two novel species in the genus Flavivirga.</title>
        <authorList>
            <person name="Kwon K."/>
        </authorList>
    </citation>
    <scope>NUCLEOTIDE SEQUENCE</scope>
    <source>
        <strain evidence="1">KCTC 52353</strain>
    </source>
</reference>
<comment type="caution">
    <text evidence="1">The sequence shown here is derived from an EMBL/GenBank/DDBJ whole genome shotgun (WGS) entry which is preliminary data.</text>
</comment>
<proteinExistence type="predicted"/>